<sequence>MDQRSFATYDNNKNKYREPDAPAYIPREHAMNRLLLMFVLFTAAAVTATAFAQTSALPASTIVKVLTIEYPPFTSEAMPTQGTSFAMLRKRLEGSGIEIAPRFLPPARLQQTMDNEAWHASYVPQPNAAASTVRLVLQDANFIYGLFRVRESSAFEWTDLSELAGKQIAVTRSLKLEAYNAELVSKGAHLVFIDDISQGFRMLEHGRVDYVLAIQETGWYVMDTLKMKRQNYQFSDSAIDRFPYAIYINQSTLEGQALFRALTLK</sequence>
<protein>
    <recommendedName>
        <fullName evidence="4">Solute-binding protein family 3/N-terminal domain-containing protein</fullName>
    </recommendedName>
</protein>
<keyword evidence="1" id="KW-0472">Membrane</keyword>
<keyword evidence="3" id="KW-1185">Reference proteome</keyword>
<proteinExistence type="predicted"/>
<dbReference type="EMBL" id="BAABBO010000010">
    <property type="protein sequence ID" value="GAA3965057.1"/>
    <property type="molecule type" value="Genomic_DNA"/>
</dbReference>
<dbReference type="Gene3D" id="3.40.190.10">
    <property type="entry name" value="Periplasmic binding protein-like II"/>
    <property type="match status" value="2"/>
</dbReference>
<accession>A0ABP7PG09</accession>
<keyword evidence="1" id="KW-0812">Transmembrane</keyword>
<feature type="transmembrane region" description="Helical" evidence="1">
    <location>
        <begin position="34"/>
        <end position="52"/>
    </location>
</feature>
<comment type="caution">
    <text evidence="2">The sequence shown here is derived from an EMBL/GenBank/DDBJ whole genome shotgun (WGS) entry which is preliminary data.</text>
</comment>
<evidence type="ECO:0000313" key="2">
    <source>
        <dbReference type="EMBL" id="GAA3965057.1"/>
    </source>
</evidence>
<dbReference type="SUPFAM" id="SSF53850">
    <property type="entry name" value="Periplasmic binding protein-like II"/>
    <property type="match status" value="1"/>
</dbReference>
<evidence type="ECO:0000313" key="3">
    <source>
        <dbReference type="Proteomes" id="UP001501337"/>
    </source>
</evidence>
<name>A0ABP7PG09_9GAMM</name>
<reference evidence="3" key="1">
    <citation type="journal article" date="2019" name="Int. J. Syst. Evol. Microbiol.">
        <title>The Global Catalogue of Microorganisms (GCM) 10K type strain sequencing project: providing services to taxonomists for standard genome sequencing and annotation.</title>
        <authorList>
            <consortium name="The Broad Institute Genomics Platform"/>
            <consortium name="The Broad Institute Genome Sequencing Center for Infectious Disease"/>
            <person name="Wu L."/>
            <person name="Ma J."/>
        </authorList>
    </citation>
    <scope>NUCLEOTIDE SEQUENCE [LARGE SCALE GENOMIC DNA]</scope>
    <source>
        <strain evidence="3">JCM 17555</strain>
    </source>
</reference>
<evidence type="ECO:0008006" key="4">
    <source>
        <dbReference type="Google" id="ProtNLM"/>
    </source>
</evidence>
<keyword evidence="1" id="KW-1133">Transmembrane helix</keyword>
<gene>
    <name evidence="2" type="ORF">GCM10022278_23590</name>
</gene>
<dbReference type="Proteomes" id="UP001501337">
    <property type="component" value="Unassembled WGS sequence"/>
</dbReference>
<evidence type="ECO:0000256" key="1">
    <source>
        <dbReference type="SAM" id="Phobius"/>
    </source>
</evidence>
<organism evidence="2 3">
    <name type="scientific">Allohahella marinimesophila</name>
    <dbReference type="NCBI Taxonomy" id="1054972"/>
    <lineage>
        <taxon>Bacteria</taxon>
        <taxon>Pseudomonadati</taxon>
        <taxon>Pseudomonadota</taxon>
        <taxon>Gammaproteobacteria</taxon>
        <taxon>Oceanospirillales</taxon>
        <taxon>Hahellaceae</taxon>
        <taxon>Allohahella</taxon>
    </lineage>
</organism>